<evidence type="ECO:0000313" key="2">
    <source>
        <dbReference type="Proteomes" id="UP001196413"/>
    </source>
</evidence>
<proteinExistence type="predicted"/>
<name>A0AAD5WKY9_PARTN</name>
<protein>
    <submittedName>
        <fullName evidence="1">Uncharacterized protein</fullName>
    </submittedName>
</protein>
<gene>
    <name evidence="1" type="ORF">KIN20_035952</name>
</gene>
<accession>A0AAD5WKY9</accession>
<evidence type="ECO:0000313" key="1">
    <source>
        <dbReference type="EMBL" id="KAJ1373535.1"/>
    </source>
</evidence>
<organism evidence="1 2">
    <name type="scientific">Parelaphostrongylus tenuis</name>
    <name type="common">Meningeal worm</name>
    <dbReference type="NCBI Taxonomy" id="148309"/>
    <lineage>
        <taxon>Eukaryota</taxon>
        <taxon>Metazoa</taxon>
        <taxon>Ecdysozoa</taxon>
        <taxon>Nematoda</taxon>
        <taxon>Chromadorea</taxon>
        <taxon>Rhabditida</taxon>
        <taxon>Rhabditina</taxon>
        <taxon>Rhabditomorpha</taxon>
        <taxon>Strongyloidea</taxon>
        <taxon>Metastrongylidae</taxon>
        <taxon>Parelaphostrongylus</taxon>
    </lineage>
</organism>
<sequence length="55" mass="5986">MTTTEHRLGSVSLAKDEALRNIIPTTLSLRQVCETASNNSLAVKDSFSNNDAINH</sequence>
<keyword evidence="2" id="KW-1185">Reference proteome</keyword>
<reference evidence="1" key="1">
    <citation type="submission" date="2021-06" db="EMBL/GenBank/DDBJ databases">
        <title>Parelaphostrongylus tenuis whole genome reference sequence.</title>
        <authorList>
            <person name="Garwood T.J."/>
            <person name="Larsen P.A."/>
            <person name="Fountain-Jones N.M."/>
            <person name="Garbe J.R."/>
            <person name="Macchietto M.G."/>
            <person name="Kania S.A."/>
            <person name="Gerhold R.W."/>
            <person name="Richards J.E."/>
            <person name="Wolf T.M."/>
        </authorList>
    </citation>
    <scope>NUCLEOTIDE SEQUENCE</scope>
    <source>
        <strain evidence="1">MNPRO001-30</strain>
        <tissue evidence="1">Meninges</tissue>
    </source>
</reference>
<dbReference type="Proteomes" id="UP001196413">
    <property type="component" value="Unassembled WGS sequence"/>
</dbReference>
<comment type="caution">
    <text evidence="1">The sequence shown here is derived from an EMBL/GenBank/DDBJ whole genome shotgun (WGS) entry which is preliminary data.</text>
</comment>
<dbReference type="AlphaFoldDB" id="A0AAD5WKY9"/>
<dbReference type="EMBL" id="JAHQIW010007304">
    <property type="protein sequence ID" value="KAJ1373535.1"/>
    <property type="molecule type" value="Genomic_DNA"/>
</dbReference>